<dbReference type="GO" id="GO:0031146">
    <property type="term" value="P:SCF-dependent proteasomal ubiquitin-dependent protein catabolic process"/>
    <property type="evidence" value="ECO:0007669"/>
    <property type="project" value="UniProtKB-ARBA"/>
</dbReference>
<evidence type="ECO:0000256" key="4">
    <source>
        <dbReference type="ARBA" id="ARBA00022786"/>
    </source>
</evidence>
<keyword evidence="11" id="KW-1185">Reference proteome</keyword>
<evidence type="ECO:0000313" key="10">
    <source>
        <dbReference type="EMBL" id="GJN94519.1"/>
    </source>
</evidence>
<name>A0AAV5GZ81_9BASI</name>
<dbReference type="PROSITE" id="PS01256">
    <property type="entry name" value="CULLIN_1"/>
    <property type="match status" value="1"/>
</dbReference>
<dbReference type="PROSITE" id="PS50069">
    <property type="entry name" value="CULLIN_2"/>
    <property type="match status" value="1"/>
</dbReference>
<comment type="pathway">
    <text evidence="1">Protein modification; protein ubiquitination.</text>
</comment>
<dbReference type="FunFam" id="1.10.10.10:FF:000014">
    <property type="entry name" value="Cullin 1"/>
    <property type="match status" value="1"/>
</dbReference>
<dbReference type="FunFam" id="1.20.1310.10:FF:000007">
    <property type="entry name" value="Cullin 1"/>
    <property type="match status" value="1"/>
</dbReference>
<dbReference type="Pfam" id="PF00888">
    <property type="entry name" value="Cullin"/>
    <property type="match status" value="1"/>
</dbReference>
<dbReference type="Gene3D" id="4.10.1030.10">
    <property type="entry name" value="Ring Box Chain A, domain 5"/>
    <property type="match status" value="1"/>
</dbReference>
<dbReference type="Gene3D" id="1.20.1310.10">
    <property type="entry name" value="Cullin Repeats"/>
    <property type="match status" value="4"/>
</dbReference>
<dbReference type="PANTHER" id="PTHR11932">
    <property type="entry name" value="CULLIN"/>
    <property type="match status" value="1"/>
</dbReference>
<dbReference type="AlphaFoldDB" id="A0AAV5GZ81"/>
<evidence type="ECO:0000256" key="8">
    <source>
        <dbReference type="SAM" id="MobiDB-lite"/>
    </source>
</evidence>
<dbReference type="InterPro" id="IPR016158">
    <property type="entry name" value="Cullin_homology"/>
</dbReference>
<dbReference type="Pfam" id="PF10557">
    <property type="entry name" value="Cullin_Nedd8"/>
    <property type="match status" value="1"/>
</dbReference>
<keyword evidence="5" id="KW-0832">Ubl conjugation</keyword>
<dbReference type="InterPro" id="IPR019559">
    <property type="entry name" value="Cullin_neddylation_domain"/>
</dbReference>
<keyword evidence="4" id="KW-0833">Ubl conjugation pathway</keyword>
<proteinExistence type="inferred from homology"/>
<evidence type="ECO:0000256" key="6">
    <source>
        <dbReference type="PROSITE-ProRule" id="PRU00330"/>
    </source>
</evidence>
<evidence type="ECO:0000259" key="9">
    <source>
        <dbReference type="PROSITE" id="PS50069"/>
    </source>
</evidence>
<gene>
    <name evidence="10" type="ORF">Rhopal_007602-T1</name>
</gene>
<dbReference type="SUPFAM" id="SSF74788">
    <property type="entry name" value="Cullin repeat-like"/>
    <property type="match status" value="1"/>
</dbReference>
<protein>
    <recommendedName>
        <fullName evidence="9">Cullin family profile domain-containing protein</fullName>
    </recommendedName>
</protein>
<dbReference type="SMART" id="SM00182">
    <property type="entry name" value="CULLIN"/>
    <property type="match status" value="1"/>
</dbReference>
<evidence type="ECO:0000256" key="2">
    <source>
        <dbReference type="ARBA" id="ARBA00006019"/>
    </source>
</evidence>
<dbReference type="InterPro" id="IPR059120">
    <property type="entry name" value="Cullin-like_AB"/>
</dbReference>
<evidence type="ECO:0000256" key="3">
    <source>
        <dbReference type="ARBA" id="ARBA00022499"/>
    </source>
</evidence>
<dbReference type="GO" id="GO:0019005">
    <property type="term" value="C:SCF ubiquitin ligase complex"/>
    <property type="evidence" value="ECO:0007669"/>
    <property type="project" value="UniProtKB-ARBA"/>
</dbReference>
<dbReference type="Proteomes" id="UP001342314">
    <property type="component" value="Unassembled WGS sequence"/>
</dbReference>
<dbReference type="SMART" id="SM00884">
    <property type="entry name" value="Cullin_Nedd8"/>
    <property type="match status" value="1"/>
</dbReference>
<keyword evidence="3" id="KW-1017">Isopeptide bond</keyword>
<feature type="compositionally biased region" description="Low complexity" evidence="8">
    <location>
        <begin position="330"/>
        <end position="343"/>
    </location>
</feature>
<dbReference type="Gene3D" id="1.10.10.10">
    <property type="entry name" value="Winged helix-like DNA-binding domain superfamily/Winged helix DNA-binding domain"/>
    <property type="match status" value="2"/>
</dbReference>
<dbReference type="SUPFAM" id="SSF75632">
    <property type="entry name" value="Cullin homology domain"/>
    <property type="match status" value="1"/>
</dbReference>
<reference evidence="10 11" key="1">
    <citation type="submission" date="2021-12" db="EMBL/GenBank/DDBJ databases">
        <title>High titer production of polyol ester of fatty acids by Rhodotorula paludigena BS15 towards product separation-free biomass refinery.</title>
        <authorList>
            <person name="Mano J."/>
            <person name="Ono H."/>
            <person name="Tanaka T."/>
            <person name="Naito K."/>
            <person name="Sushida H."/>
            <person name="Ike M."/>
            <person name="Tokuyasu K."/>
            <person name="Kitaoka M."/>
        </authorList>
    </citation>
    <scope>NUCLEOTIDE SEQUENCE [LARGE SCALE GENOMIC DNA]</scope>
    <source>
        <strain evidence="10 11">BS15</strain>
    </source>
</reference>
<dbReference type="GO" id="GO:0031625">
    <property type="term" value="F:ubiquitin protein ligase binding"/>
    <property type="evidence" value="ECO:0007669"/>
    <property type="project" value="InterPro"/>
</dbReference>
<comment type="similarity">
    <text evidence="2 6 7">Belongs to the cullin family.</text>
</comment>
<dbReference type="InterPro" id="IPR045093">
    <property type="entry name" value="Cullin"/>
</dbReference>
<dbReference type="InterPro" id="IPR016157">
    <property type="entry name" value="Cullin_CS"/>
</dbReference>
<dbReference type="SUPFAM" id="SSF46785">
    <property type="entry name" value="Winged helix' DNA-binding domain"/>
    <property type="match status" value="1"/>
</dbReference>
<comment type="caution">
    <text evidence="10">The sequence shown here is derived from an EMBL/GenBank/DDBJ whole genome shotgun (WGS) entry which is preliminary data.</text>
</comment>
<dbReference type="InterPro" id="IPR036390">
    <property type="entry name" value="WH_DNA-bd_sf"/>
</dbReference>
<dbReference type="FunFam" id="1.20.1310.10:FF:000029">
    <property type="entry name" value="Cullin homolog 1"/>
    <property type="match status" value="1"/>
</dbReference>
<dbReference type="FunFam" id="1.20.1310.10:FF:000011">
    <property type="entry name" value="Cullin 1"/>
    <property type="match status" value="1"/>
</dbReference>
<dbReference type="EMBL" id="BQKY01000017">
    <property type="protein sequence ID" value="GJN94519.1"/>
    <property type="molecule type" value="Genomic_DNA"/>
</dbReference>
<feature type="domain" description="Cullin family profile" evidence="9">
    <location>
        <begin position="420"/>
        <end position="653"/>
    </location>
</feature>
<evidence type="ECO:0000256" key="5">
    <source>
        <dbReference type="ARBA" id="ARBA00022843"/>
    </source>
</evidence>
<evidence type="ECO:0000256" key="7">
    <source>
        <dbReference type="RuleBase" id="RU003829"/>
    </source>
</evidence>
<dbReference type="Pfam" id="PF26557">
    <property type="entry name" value="Cullin_AB"/>
    <property type="match status" value="1"/>
</dbReference>
<dbReference type="InterPro" id="IPR001373">
    <property type="entry name" value="Cullin_N"/>
</dbReference>
<feature type="region of interest" description="Disordered" evidence="8">
    <location>
        <begin position="330"/>
        <end position="365"/>
    </location>
</feature>
<evidence type="ECO:0000256" key="1">
    <source>
        <dbReference type="ARBA" id="ARBA00004906"/>
    </source>
</evidence>
<dbReference type="InterPro" id="IPR016159">
    <property type="entry name" value="Cullin_repeat-like_dom_sf"/>
</dbReference>
<dbReference type="InterPro" id="IPR036317">
    <property type="entry name" value="Cullin_homology_sf"/>
</dbReference>
<evidence type="ECO:0000313" key="11">
    <source>
        <dbReference type="Proteomes" id="UP001342314"/>
    </source>
</evidence>
<dbReference type="FunFam" id="4.10.1030.10:FF:000002">
    <property type="entry name" value="cullin homolog 1"/>
    <property type="match status" value="1"/>
</dbReference>
<sequence length="772" mass="87510">MTRLSEGMSYKKYMDLYTVSYNYCTSSRMNSGGINETLGVGGATGRSGANLMGADLYKHLKDYFVAHLRGVREEAADLSDEPLLRYYTREWDRYTTGASYVNRLFTYLNRHWVKREKDEGRKNVYHVYILALVSWKSEFYTHLQSGSGNKLTTAVLKLIEKQRMGETIETDLVKKVIDSFVALGLDEADTNRQNLEVYRSAFEVPFLAATEAFYTSESEQYLAANSVTEYMKKAEARLGDEENRVDLYLHASTRKGLVSKCEEVLVKNHAESMQDEFQRLLDQEQEPDLQRMYLLLSRIPAGLDPLRERFEQHVKKAGLDSVERAVGAAAAAGTGTATPVGEGAVAGGEKPRPAAAAEGREGREATVEPKAYVDSLLAVHRRNNELVAKAFRGDQGFVASLDRACREYVNRNKACSSPNKSPELLAKYADSLLRKSNKASEDADIEQALTDTMTVFKYIEDKDVFQKFYSKMLSSRLIKDTSASEDAESSMIGKLKDACGFEYTSKLQRMFQDMQLNRDMNAAFKEKMQQTHDASDLSIDFHVLVLGTSSWPLSAPNTKLNMPAELVKTKDRFEQYYMNKHSGRKLNWLWQHCRNELRTLYTPQKYFFVTSTYQACVLLQFNSAGSDSLSYGELETGTGLAGETLKPLLAVLVKQKVLELKEGQYELNLAFKSKKIRVVLNVPIKAEQKQESAEVMKHVDEDRKLHIQAAIVRIMKSRKTLKHQQLISETVDQLKARFQPRVADVKKAIDTLLDKEYLERSESDKGTYNYLA</sequence>
<organism evidence="10 11">
    <name type="scientific">Rhodotorula paludigena</name>
    <dbReference type="NCBI Taxonomy" id="86838"/>
    <lineage>
        <taxon>Eukaryota</taxon>
        <taxon>Fungi</taxon>
        <taxon>Dikarya</taxon>
        <taxon>Basidiomycota</taxon>
        <taxon>Pucciniomycotina</taxon>
        <taxon>Microbotryomycetes</taxon>
        <taxon>Sporidiobolales</taxon>
        <taxon>Sporidiobolaceae</taxon>
        <taxon>Rhodotorula</taxon>
    </lineage>
</organism>
<accession>A0AAV5GZ81</accession>
<dbReference type="InterPro" id="IPR036388">
    <property type="entry name" value="WH-like_DNA-bd_sf"/>
</dbReference>